<dbReference type="Pfam" id="PF03227">
    <property type="entry name" value="GILT"/>
    <property type="match status" value="1"/>
</dbReference>
<proteinExistence type="inferred from homology"/>
<evidence type="ECO:0000256" key="1">
    <source>
        <dbReference type="ARBA" id="ARBA00004613"/>
    </source>
</evidence>
<evidence type="ECO:0000313" key="7">
    <source>
        <dbReference type="Proteomes" id="UP001497453"/>
    </source>
</evidence>
<evidence type="ECO:0000256" key="4">
    <source>
        <dbReference type="ARBA" id="ARBA00022729"/>
    </source>
</evidence>
<keyword evidence="7" id="KW-1185">Reference proteome</keyword>
<keyword evidence="4" id="KW-0732">Signal</keyword>
<keyword evidence="5" id="KW-0325">Glycoprotein</keyword>
<evidence type="ECO:0000256" key="5">
    <source>
        <dbReference type="ARBA" id="ARBA00023180"/>
    </source>
</evidence>
<dbReference type="PANTHER" id="PTHR13234:SF8">
    <property type="entry name" value="GAMMA-INTERFERON-INDUCIBLE LYSOSOMAL THIOL REDUCTASE"/>
    <property type="match status" value="1"/>
</dbReference>
<evidence type="ECO:0000256" key="3">
    <source>
        <dbReference type="ARBA" id="ARBA00022525"/>
    </source>
</evidence>
<dbReference type="PANTHER" id="PTHR13234">
    <property type="entry name" value="GAMMA-INTERFERON INDUCIBLE LYSOSOMAL THIOL REDUCTASE GILT"/>
    <property type="match status" value="1"/>
</dbReference>
<evidence type="ECO:0000313" key="6">
    <source>
        <dbReference type="EMBL" id="CAL1700956.1"/>
    </source>
</evidence>
<keyword evidence="3" id="KW-0964">Secreted</keyword>
<dbReference type="Proteomes" id="UP001497453">
    <property type="component" value="Chromosome 2"/>
</dbReference>
<gene>
    <name evidence="6" type="ORF">GFSPODELE1_LOCUS3367</name>
</gene>
<dbReference type="InterPro" id="IPR004911">
    <property type="entry name" value="Interferon-induced_GILT"/>
</dbReference>
<evidence type="ECO:0000256" key="2">
    <source>
        <dbReference type="ARBA" id="ARBA00005679"/>
    </source>
</evidence>
<reference evidence="7" key="1">
    <citation type="submission" date="2024-04" db="EMBL/GenBank/DDBJ databases">
        <authorList>
            <person name="Shaw F."/>
            <person name="Minotto A."/>
        </authorList>
    </citation>
    <scope>NUCLEOTIDE SEQUENCE [LARGE SCALE GENOMIC DNA]</scope>
</reference>
<protein>
    <submittedName>
        <fullName evidence="6">Uncharacterized protein</fullName>
    </submittedName>
</protein>
<sequence>MKCLRGYAGALLLLAAAAYAVIPILRVQDAPNASQALLSGGSKVPVVLGVMSRCPDAILCESVFDDVVSRTGDKIDLSLTFIGKINSSEPDYGVTCMHGPAECAGNVQELCAVKYEETPRWWKFIQCQNAQGRYKVGEPEVVFQCAKETGIDWQNGPTGKCAGTDGQGKGEKGIRLLQESVKHTESLGIQKSCTIVIAGKPVCIHDETWKECEGGHTQDDFVRQIEEEYERHNRIWQDDLEDGWVWL</sequence>
<dbReference type="EMBL" id="OZ037945">
    <property type="protein sequence ID" value="CAL1700956.1"/>
    <property type="molecule type" value="Genomic_DNA"/>
</dbReference>
<comment type="similarity">
    <text evidence="2">Belongs to the GILT family.</text>
</comment>
<name>A0ABP1CZ66_9APHY</name>
<organism evidence="6 7">
    <name type="scientific">Somion occarium</name>
    <dbReference type="NCBI Taxonomy" id="3059160"/>
    <lineage>
        <taxon>Eukaryota</taxon>
        <taxon>Fungi</taxon>
        <taxon>Dikarya</taxon>
        <taxon>Basidiomycota</taxon>
        <taxon>Agaricomycotina</taxon>
        <taxon>Agaricomycetes</taxon>
        <taxon>Polyporales</taxon>
        <taxon>Cerrenaceae</taxon>
        <taxon>Somion</taxon>
    </lineage>
</organism>
<comment type="subcellular location">
    <subcellularLocation>
        <location evidence="1">Secreted</location>
    </subcellularLocation>
</comment>
<accession>A0ABP1CZ66</accession>